<dbReference type="PATRIC" id="fig|1288963.3.peg.1150"/>
<dbReference type="InterPro" id="IPR032506">
    <property type="entry name" value="SGSH_C"/>
</dbReference>
<name>R7ZVW4_9BACT</name>
<dbReference type="GO" id="GO:0004065">
    <property type="term" value="F:arylsulfatase activity"/>
    <property type="evidence" value="ECO:0007669"/>
    <property type="project" value="UniProtKB-EC"/>
</dbReference>
<dbReference type="Gene3D" id="3.40.720.10">
    <property type="entry name" value="Alkaline Phosphatase, subunit A"/>
    <property type="match status" value="1"/>
</dbReference>
<evidence type="ECO:0000256" key="2">
    <source>
        <dbReference type="ARBA" id="ARBA00022801"/>
    </source>
</evidence>
<evidence type="ECO:0000256" key="1">
    <source>
        <dbReference type="ARBA" id="ARBA00008779"/>
    </source>
</evidence>
<dbReference type="Pfam" id="PF16347">
    <property type="entry name" value="SGSH_C"/>
    <property type="match status" value="1"/>
</dbReference>
<comment type="caution">
    <text evidence="4">The sequence shown here is derived from an EMBL/GenBank/DDBJ whole genome shotgun (WGS) entry which is preliminary data.</text>
</comment>
<comment type="similarity">
    <text evidence="1">Belongs to the sulfatase family.</text>
</comment>
<dbReference type="AlphaFoldDB" id="R7ZVW4"/>
<sequence length="574" mass="66868">MPYPTMRKLPFLLLIPSLILQLSCSETDERRSSSRPNIVFIMSDDHAYQAISAYDDRLIETPNIDRIAKMGILFTNASVTNSICAPSRATILTGKHSHINGKVDNHFPFDTTNITFPQLLQQAGYQTAMFGKLHFGNNPKGFDQFKILPGQGAYYNPDFITKYDGNVRIEGYVTDIITDMTLDWLENDRKADDPFLLMYLHKAPHREWLMAERHFEEFTQRTFPEPATLFDDYSGRGRHAREAEMNLLTDMHWAGDSKIYPDLMDELGIAGTSSWDKAAFESEVGRMNEAQRANWDTYYREVNEAFKKAYPTMTEEDQMRWRYQRYMQDYLGTIKSVDENVGRVLDYLEENGLMENTIIVYTSDQGFYLGEHGWFDKRFVYNESFKTPLLMAWPGKTPAGQKSDALVQNLDFAQTFLEAAGIASPEDMQGESLMPFLTGNNDVWQRDAVYYHYYEYPSIHMVKRHYAIITKDYKLVHYYFDTDEWELIDRHEDPHELTNVYDDPTYAEIRAKLHADLNGLRDKYGDNSEISQRYIDEYLDYLKKQGSFAGAKDLTLIEKIFEKRDQSIRLKQPN</sequence>
<reference evidence="4 5" key="1">
    <citation type="submission" date="2013-02" db="EMBL/GenBank/DDBJ databases">
        <title>A novel strain isolated from Lonar lake, Maharashtra, India.</title>
        <authorList>
            <person name="Singh A."/>
        </authorList>
    </citation>
    <scope>NUCLEOTIDE SEQUENCE [LARGE SCALE GENOMIC DNA]</scope>
    <source>
        <strain evidence="4 5">AK24</strain>
    </source>
</reference>
<dbReference type="InterPro" id="IPR024607">
    <property type="entry name" value="Sulfatase_CS"/>
</dbReference>
<accession>R7ZVW4</accession>
<keyword evidence="5" id="KW-1185">Reference proteome</keyword>
<evidence type="ECO:0000313" key="4">
    <source>
        <dbReference type="EMBL" id="EON78290.1"/>
    </source>
</evidence>
<keyword evidence="2 4" id="KW-0378">Hydrolase</keyword>
<dbReference type="EC" id="3.1.6.1" evidence="4"/>
<proteinExistence type="inferred from homology"/>
<dbReference type="PANTHER" id="PTHR43108:SF6">
    <property type="entry name" value="N-SULPHOGLUCOSAMINE SULPHOHYDROLASE"/>
    <property type="match status" value="1"/>
</dbReference>
<organism evidence="4 5">
    <name type="scientific">Lunatimonas lonarensis</name>
    <dbReference type="NCBI Taxonomy" id="1232681"/>
    <lineage>
        <taxon>Bacteria</taxon>
        <taxon>Pseudomonadati</taxon>
        <taxon>Bacteroidota</taxon>
        <taxon>Cytophagia</taxon>
        <taxon>Cytophagales</taxon>
        <taxon>Cyclobacteriaceae</taxon>
    </lineage>
</organism>
<evidence type="ECO:0000259" key="3">
    <source>
        <dbReference type="Pfam" id="PF16347"/>
    </source>
</evidence>
<protein>
    <submittedName>
        <fullName evidence="4">Arylsulfatase</fullName>
        <ecNumber evidence="4">3.1.6.1</ecNumber>
    </submittedName>
</protein>
<gene>
    <name evidence="4" type="ORF">ADIS_1153</name>
</gene>
<dbReference type="EMBL" id="AQHR01000040">
    <property type="protein sequence ID" value="EON78290.1"/>
    <property type="molecule type" value="Genomic_DNA"/>
</dbReference>
<dbReference type="STRING" id="1232681.ADIS_1153"/>
<dbReference type="PANTHER" id="PTHR43108">
    <property type="entry name" value="N-ACETYLGLUCOSAMINE-6-SULFATASE FAMILY MEMBER"/>
    <property type="match status" value="1"/>
</dbReference>
<dbReference type="CDD" id="cd16031">
    <property type="entry name" value="G6S_like"/>
    <property type="match status" value="1"/>
</dbReference>
<dbReference type="PROSITE" id="PS00523">
    <property type="entry name" value="SULFATASE_1"/>
    <property type="match status" value="1"/>
</dbReference>
<dbReference type="InterPro" id="IPR017850">
    <property type="entry name" value="Alkaline_phosphatase_core_sf"/>
</dbReference>
<evidence type="ECO:0000313" key="5">
    <source>
        <dbReference type="Proteomes" id="UP000013909"/>
    </source>
</evidence>
<dbReference type="Proteomes" id="UP000013909">
    <property type="component" value="Unassembled WGS sequence"/>
</dbReference>
<feature type="domain" description="N-sulphoglucosamine sulphohydrolase C-terminal" evidence="3">
    <location>
        <begin position="370"/>
        <end position="522"/>
    </location>
</feature>
<dbReference type="SUPFAM" id="SSF53649">
    <property type="entry name" value="Alkaline phosphatase-like"/>
    <property type="match status" value="1"/>
</dbReference>